<evidence type="ECO:0000256" key="1">
    <source>
        <dbReference type="SAM" id="Coils"/>
    </source>
</evidence>
<feature type="coiled-coil region" evidence="1">
    <location>
        <begin position="347"/>
        <end position="403"/>
    </location>
</feature>
<keyword evidence="1" id="KW-0175">Coiled coil</keyword>
<gene>
    <name evidence="2" type="ORF">ELY20_16220</name>
</gene>
<organism evidence="2 3">
    <name type="scientific">Legionella qingyii</name>
    <dbReference type="NCBI Taxonomy" id="2184757"/>
    <lineage>
        <taxon>Bacteria</taxon>
        <taxon>Pseudomonadati</taxon>
        <taxon>Pseudomonadota</taxon>
        <taxon>Gammaproteobacteria</taxon>
        <taxon>Legionellales</taxon>
        <taxon>Legionellaceae</taxon>
        <taxon>Legionella</taxon>
    </lineage>
</organism>
<sequence length="1447" mass="168398">MSKSKNEPLDIVDEVRLLINKIRTLKNTQFHKLKQPEFGEMQLSGIVQESFFKKVYNSIPSNIQPDKKSDSRGRQYDQKSDLEVDEANDLWMELSRIFLQLELDINSIASLPEEERLPTQKAILENALEKIELKFARAIAIDADIKSFEYSKRDTYAVMQSLAREKMVLIEKRIKSKLSLGSLKQKWQEAAAIINKEFQQEPTSQDYVNLLNAMYQLEELEKKYHRKKKIKVVDIEEAQNKDESNWLSELKSPLISIINSELNDEISSLSELNASLISTITSHLNVLRILEATKWEKLSLQPFSQNNALAKLENFYRTALGNFSANFVVDFLSPFTRRLNEIFGEENKEAELLKQEVDVQLLQLQEEMNNFAQEVEKLLAVKLEKERALQEEHRNRLKKLIDRPLQEKNQQELFERQNKALEESYLREANQFFERQNKALEESYLREANKLLERQNKALKETLDKVYPIIDKIIAIDKVLVAFNKSDKQDELFRAKKVEFYEHYEPLLKEAADLEKKLILELKNKNGPEIDDLKQEMNQLIQPLFNAHKKIEAVTEPKLGDYSHLLNSIFELNTAEEKIKKIFKEIEERIPQQKRENSIREEFATKREMLLEIDARMKSSNTQFKNQEVQNDVIKLLDALIPRFEEDLTHAPIKRVEEELDAINSTLERLNESLLKAKVTQKVAQQHFRFLCNTYRSTDSLSNTMKQLRDAPNYRDVQITIDHTQYTQLKNILNQEDLVIVAEDFDFDTEINHLTLWSREELVTYCKQIAEFVDITLTGGIDAYSPKYNAKDIANFEDAMAFGTQAASSQVNPLAFFNQMHAFISVASDDTDDLDRAIKAIYASRTRIQAHFKQQYPDVDIEAMPTFLTELQFSAEIASQVSNDDRQVQILIDIHNEGDLEAFLRQELHTYHYLQQDVDIPSSELAQHYNLSDLSALRSSRDLITTGFKVHWLTVIHKQIEIEQAVNPNSKIMAELLRLEQFVASRPLYDFVSNKLLSNIENEVNKLKQEQIDYSFNHFYEIQQIALGQSSAKNLGGQDAPTTDVAEKLSRLKGKIRENAQTHPLKQESVSLQRLGFPQDFYSLIGKSEDFFKWLDVLQGSLGETNVQLISEEDKQFLQEVTQPDWFKKLDEEINSIILTAPEDAEQCFKLVSRLKQREAQFQRLSIIHDKWRGMIDKVLEAYPSESPPPYSPSFYRAKQDDKWDKINNLINIQDVKESLKKYRDNRAQLETIKEHGFALNTDYEKILTALKENKLVLDEGRKIYQDLKSMFKEGSNLSKQLTEAIEVLSNLNKDIIKTFMYSKDLTEEHKALLRAVNNNMITLFYDAQNILSDLDLQKVYQSPEKFEEKIQKASTFLTHLPTKVSQCFDKSHYDALDDAGLDLMDKAYNMVREAIEELFKKWDIKFEWGQRAVGKVTQDYKARINAITDQFKKPDESITLEPLKNN</sequence>
<dbReference type="Proteomes" id="UP000287374">
    <property type="component" value="Unassembled WGS sequence"/>
</dbReference>
<comment type="caution">
    <text evidence="2">The sequence shown here is derived from an EMBL/GenBank/DDBJ whole genome shotgun (WGS) entry which is preliminary data.</text>
</comment>
<name>A0ABY0CDQ8_9GAMM</name>
<dbReference type="RefSeq" id="WP_126955778.1">
    <property type="nucleotide sequence ID" value="NZ_RZGW01000032.1"/>
</dbReference>
<evidence type="ECO:0000313" key="3">
    <source>
        <dbReference type="Proteomes" id="UP000287374"/>
    </source>
</evidence>
<protein>
    <recommendedName>
        <fullName evidence="4">Interaptin</fullName>
    </recommendedName>
</protein>
<reference evidence="2 3" key="1">
    <citation type="submission" date="2018-12" db="EMBL/GenBank/DDBJ databases">
        <title>Legionella sp,whole genome shotgun sequence.</title>
        <authorList>
            <person name="Wu H."/>
        </authorList>
    </citation>
    <scope>NUCLEOTIDE SEQUENCE [LARGE SCALE GENOMIC DNA]</scope>
    <source>
        <strain evidence="3">km489</strain>
    </source>
</reference>
<dbReference type="EMBL" id="RZGX01000032">
    <property type="protein sequence ID" value="RUR18983.1"/>
    <property type="molecule type" value="Genomic_DNA"/>
</dbReference>
<evidence type="ECO:0008006" key="4">
    <source>
        <dbReference type="Google" id="ProtNLM"/>
    </source>
</evidence>
<evidence type="ECO:0000313" key="2">
    <source>
        <dbReference type="EMBL" id="RUR18983.1"/>
    </source>
</evidence>
<accession>A0ABY0CDQ8</accession>
<proteinExistence type="predicted"/>
<keyword evidence="3" id="KW-1185">Reference proteome</keyword>